<keyword evidence="2" id="KW-1185">Reference proteome</keyword>
<comment type="caution">
    <text evidence="1">The sequence shown here is derived from an EMBL/GenBank/DDBJ whole genome shotgun (WGS) entry which is preliminary data.</text>
</comment>
<accession>A0ABT5QW80</accession>
<dbReference type="RefSeq" id="WP_274163162.1">
    <property type="nucleotide sequence ID" value="NZ_JAJUBC010000003.1"/>
</dbReference>
<evidence type="ECO:0000313" key="1">
    <source>
        <dbReference type="EMBL" id="MDD1792249.1"/>
    </source>
</evidence>
<sequence length="168" mass="20084">MTMKWILTNWVQKKKYEKFFDRVEADFFGNDKYQAYLEEKILGTLRDSGDIKPKRAAKIILSCIRQALLDKYLTENRYIRFLIDNKAEFFVQNADSTDVVEGYEQIINNFIHNKQQECSDYILSHLPKYYRKFADHIDVNTDYPVTKQGEKDMLDDIIMLLSHHERLN</sequence>
<gene>
    <name evidence="1" type="ORF">LRP50_03815</name>
</gene>
<name>A0ABT5QW80_9GAMM</name>
<evidence type="ECO:0000313" key="2">
    <source>
        <dbReference type="Proteomes" id="UP001149400"/>
    </source>
</evidence>
<reference evidence="1" key="1">
    <citation type="submission" date="2021-12" db="EMBL/GenBank/DDBJ databases">
        <title>Enterovibrio ZSDZ35 sp. nov. and Enterovibrio ZSDZ42 sp. nov., isolated from coastal seawater in Qingdao.</title>
        <authorList>
            <person name="Zhang P."/>
        </authorList>
    </citation>
    <scope>NUCLEOTIDE SEQUENCE</scope>
    <source>
        <strain evidence="1">ZSDZ42</strain>
    </source>
</reference>
<organism evidence="1 2">
    <name type="scientific">Enterovibrio gelatinilyticus</name>
    <dbReference type="NCBI Taxonomy" id="2899819"/>
    <lineage>
        <taxon>Bacteria</taxon>
        <taxon>Pseudomonadati</taxon>
        <taxon>Pseudomonadota</taxon>
        <taxon>Gammaproteobacteria</taxon>
        <taxon>Vibrionales</taxon>
        <taxon>Vibrionaceae</taxon>
        <taxon>Enterovibrio</taxon>
    </lineage>
</organism>
<dbReference type="EMBL" id="JAJUBC010000003">
    <property type="protein sequence ID" value="MDD1792249.1"/>
    <property type="molecule type" value="Genomic_DNA"/>
</dbReference>
<dbReference type="Proteomes" id="UP001149400">
    <property type="component" value="Unassembled WGS sequence"/>
</dbReference>
<protein>
    <submittedName>
        <fullName evidence="1">Uncharacterized protein</fullName>
    </submittedName>
</protein>
<proteinExistence type="predicted"/>